<dbReference type="Gene3D" id="3.40.640.10">
    <property type="entry name" value="Type I PLP-dependent aspartate aminotransferase-like (Major domain)"/>
    <property type="match status" value="1"/>
</dbReference>
<reference evidence="5 6" key="1">
    <citation type="submission" date="2024-04" db="EMBL/GenBank/DDBJ databases">
        <title>Genome sequencing and metabolic network reconstruction of aminoacids and betaine degradation by Anoxynatronum sibiricum.</title>
        <authorList>
            <person name="Detkova E.N."/>
            <person name="Boltjanskaja Y.V."/>
            <person name="Mardanov A.V."/>
            <person name="Kevbrin V."/>
        </authorList>
    </citation>
    <scope>NUCLEOTIDE SEQUENCE [LARGE SCALE GENOMIC DNA]</scope>
    <source>
        <strain evidence="5 6">Z-7981</strain>
    </source>
</reference>
<dbReference type="InterPro" id="IPR015421">
    <property type="entry name" value="PyrdxlP-dep_Trfase_major"/>
</dbReference>
<dbReference type="InterPro" id="IPR000277">
    <property type="entry name" value="Cys/Met-Metab_PyrdxlP-dep_enz"/>
</dbReference>
<evidence type="ECO:0000256" key="4">
    <source>
        <dbReference type="RuleBase" id="RU362118"/>
    </source>
</evidence>
<comment type="similarity">
    <text evidence="2 4">Belongs to the trans-sulfuration enzymes family.</text>
</comment>
<keyword evidence="5" id="KW-0032">Aminotransferase</keyword>
<evidence type="ECO:0000256" key="2">
    <source>
        <dbReference type="ARBA" id="ARBA00009077"/>
    </source>
</evidence>
<evidence type="ECO:0000256" key="3">
    <source>
        <dbReference type="ARBA" id="ARBA00022898"/>
    </source>
</evidence>
<dbReference type="Gene3D" id="3.90.1150.10">
    <property type="entry name" value="Aspartate Aminotransferase, domain 1"/>
    <property type="match status" value="1"/>
</dbReference>
<dbReference type="PANTHER" id="PTHR11808">
    <property type="entry name" value="TRANS-SULFURATION ENZYME FAMILY MEMBER"/>
    <property type="match status" value="1"/>
</dbReference>
<dbReference type="InterPro" id="IPR015422">
    <property type="entry name" value="PyrdxlP-dep_Trfase_small"/>
</dbReference>
<keyword evidence="5" id="KW-0808">Transferase</keyword>
<dbReference type="CDD" id="cd00614">
    <property type="entry name" value="CGS_like"/>
    <property type="match status" value="1"/>
</dbReference>
<dbReference type="InterPro" id="IPR015424">
    <property type="entry name" value="PyrdxlP-dep_Trfase"/>
</dbReference>
<dbReference type="PANTHER" id="PTHR11808:SF80">
    <property type="entry name" value="CYSTATHIONINE GAMMA-LYASE"/>
    <property type="match status" value="1"/>
</dbReference>
<protein>
    <submittedName>
        <fullName evidence="5">Aminotransferase class I/II-fold pyridoxal phosphate-dependent enzyme</fullName>
    </submittedName>
</protein>
<comment type="caution">
    <text evidence="5">The sequence shown here is derived from an EMBL/GenBank/DDBJ whole genome shotgun (WGS) entry which is preliminary data.</text>
</comment>
<dbReference type="PROSITE" id="PS00868">
    <property type="entry name" value="CYS_MET_METAB_PP"/>
    <property type="match status" value="1"/>
</dbReference>
<gene>
    <name evidence="5" type="ORF">AAIG11_02580</name>
</gene>
<dbReference type="PIRSF" id="PIRSF001434">
    <property type="entry name" value="CGS"/>
    <property type="match status" value="1"/>
</dbReference>
<dbReference type="GO" id="GO:0008483">
    <property type="term" value="F:transaminase activity"/>
    <property type="evidence" value="ECO:0007669"/>
    <property type="project" value="UniProtKB-KW"/>
</dbReference>
<evidence type="ECO:0000313" key="6">
    <source>
        <dbReference type="Proteomes" id="UP001407405"/>
    </source>
</evidence>
<accession>A0ABU9VT85</accession>
<dbReference type="EMBL" id="JBCITM010000002">
    <property type="protein sequence ID" value="MEN1759349.1"/>
    <property type="molecule type" value="Genomic_DNA"/>
</dbReference>
<proteinExistence type="inferred from homology"/>
<dbReference type="RefSeq" id="WP_343184713.1">
    <property type="nucleotide sequence ID" value="NZ_JBCITM010000002.1"/>
</dbReference>
<dbReference type="InterPro" id="IPR054542">
    <property type="entry name" value="Cys_met_metab_PP"/>
</dbReference>
<evidence type="ECO:0000256" key="1">
    <source>
        <dbReference type="ARBA" id="ARBA00001933"/>
    </source>
</evidence>
<comment type="cofactor">
    <cofactor evidence="1 4">
        <name>pyridoxal 5'-phosphate</name>
        <dbReference type="ChEBI" id="CHEBI:597326"/>
    </cofactor>
</comment>
<evidence type="ECO:0000313" key="5">
    <source>
        <dbReference type="EMBL" id="MEN1759349.1"/>
    </source>
</evidence>
<name>A0ABU9VT85_9CLOT</name>
<dbReference type="Pfam" id="PF01053">
    <property type="entry name" value="Cys_Met_Meta_PP"/>
    <property type="match status" value="1"/>
</dbReference>
<keyword evidence="6" id="KW-1185">Reference proteome</keyword>
<dbReference type="Proteomes" id="UP001407405">
    <property type="component" value="Unassembled WGS sequence"/>
</dbReference>
<keyword evidence="3 4" id="KW-0663">Pyridoxal phosphate</keyword>
<dbReference type="SUPFAM" id="SSF53383">
    <property type="entry name" value="PLP-dependent transferases"/>
    <property type="match status" value="1"/>
</dbReference>
<sequence length="394" mass="43432">MEKRMQTYLTHMGSKLPDSVSRPKSLPITMSSVFDFEDVEMLDRVYAGDAPGYIYSRNGNPVHDALKEIMSQIDGGEASGVYASGMAAITLSILAHVETGDHIVAANVLYGGTYSFMKNELNRFNIDVTFVSPTIESITEAVRHNTRLLYVETISNPMMDVVDLEKMVEICKNCGIKLIVDNTFATAVICRPLNLGADVVVYSATKYICGHSDVTGGIVVTQKRAVMDKIDEIAALYGPMMSPFDAWLLVRSLRTLELRVRQHSINAMQMASYLEKHPKVEKVYYPGLAKSPTHEIGKKLFQKELFGGMLSFDLKGGETAAYQLIRDLDSIRLVPSLAGVSTTLSYPAKTSHRALDDKELKRAGISAGTLRLSSGLEDFDDIVAEFEIALNKLP</sequence>
<organism evidence="5 6">
    <name type="scientific">Anoxynatronum sibiricum</name>
    <dbReference type="NCBI Taxonomy" id="210623"/>
    <lineage>
        <taxon>Bacteria</taxon>
        <taxon>Bacillati</taxon>
        <taxon>Bacillota</taxon>
        <taxon>Clostridia</taxon>
        <taxon>Eubacteriales</taxon>
        <taxon>Clostridiaceae</taxon>
        <taxon>Anoxynatronum</taxon>
    </lineage>
</organism>